<sequence>MIPIEVILGLAAILLALYYYFASAYSFWSSRNVPGPKPIPPLGNITQILKGKHNPATYLQELYKKYPDAPIVGIFRVREPIACIMDLDLIRDVLIKDFSKFVDRGQEMNESVEPLSINIFNLEPKRWRMLRTKLSPIFTSGKMRDMFHLIIECAETMNKYLSNYDNQIVEMREVTAKFATDVIGVYAFGLKANALEDENSLFRQIGRHMFEVKWTTAGRNLLSTFLPTIYQLVGCILRDDKTHNFLIDVTRNTLEYRKKNNIVRNDFIDLLLRIKNQGKIDDIEITDNLLAAQLLIFFVGGFETSSTTMSHTLYELAINQHCQDRLRQEIRESLEKHNGKITYDTIKEMEYLDKVYHESLRKHPALMMFTRRCTEPYTFAGTNVTVPAKTLVWIPLYAIQYDERLWPNPEVFDPERFSEENIKARHPQAFLALGDGPRNCIGARFGATQVKAGLTKLLSEYKVEVCEKTDLTRELNRRGFLLVPKNGIQLRIKKL</sequence>
<dbReference type="OrthoDB" id="2789670at2759"/>
<keyword evidence="7" id="KW-0256">Endoplasmic reticulum</keyword>
<evidence type="ECO:0000256" key="8">
    <source>
        <dbReference type="ARBA" id="ARBA00022848"/>
    </source>
</evidence>
<dbReference type="GO" id="GO:0020037">
    <property type="term" value="F:heme binding"/>
    <property type="evidence" value="ECO:0007669"/>
    <property type="project" value="InterPro"/>
</dbReference>
<dbReference type="InterPro" id="IPR050476">
    <property type="entry name" value="Insect_CytP450_Detox"/>
</dbReference>
<comment type="caution">
    <text evidence="14">The sequence shown here is derived from an EMBL/GenBank/DDBJ whole genome shotgun (WGS) entry which is preliminary data.</text>
</comment>
<evidence type="ECO:0000313" key="15">
    <source>
        <dbReference type="Proteomes" id="UP000786811"/>
    </source>
</evidence>
<evidence type="ECO:0000256" key="1">
    <source>
        <dbReference type="ARBA" id="ARBA00001971"/>
    </source>
</evidence>
<feature type="binding site" description="axial binding residue" evidence="13">
    <location>
        <position position="440"/>
    </location>
    <ligand>
        <name>heme</name>
        <dbReference type="ChEBI" id="CHEBI:30413"/>
    </ligand>
    <ligandPart>
        <name>Fe</name>
        <dbReference type="ChEBI" id="CHEBI:18248"/>
    </ligandPart>
</feature>
<protein>
    <submittedName>
        <fullName evidence="14">CYP6AS71</fullName>
    </submittedName>
</protein>
<evidence type="ECO:0000256" key="12">
    <source>
        <dbReference type="ARBA" id="ARBA00023136"/>
    </source>
</evidence>
<dbReference type="InterPro" id="IPR002401">
    <property type="entry name" value="Cyt_P450_E_grp-I"/>
</dbReference>
<evidence type="ECO:0000256" key="5">
    <source>
        <dbReference type="ARBA" id="ARBA00022617"/>
    </source>
</evidence>
<evidence type="ECO:0000256" key="2">
    <source>
        <dbReference type="ARBA" id="ARBA00004174"/>
    </source>
</evidence>
<dbReference type="InterPro" id="IPR001128">
    <property type="entry name" value="Cyt_P450"/>
</dbReference>
<comment type="similarity">
    <text evidence="4">Belongs to the cytochrome P450 family.</text>
</comment>
<dbReference type="InterPro" id="IPR036396">
    <property type="entry name" value="Cyt_P450_sf"/>
</dbReference>
<accession>A0A8J2MKR6</accession>
<dbReference type="Proteomes" id="UP000786811">
    <property type="component" value="Unassembled WGS sequence"/>
</dbReference>
<evidence type="ECO:0000256" key="6">
    <source>
        <dbReference type="ARBA" id="ARBA00022723"/>
    </source>
</evidence>
<keyword evidence="6 13" id="KW-0479">Metal-binding</keyword>
<dbReference type="PANTHER" id="PTHR24292:SF54">
    <property type="entry name" value="CYP9F3-RELATED"/>
    <property type="match status" value="1"/>
</dbReference>
<dbReference type="GO" id="GO:0005506">
    <property type="term" value="F:iron ion binding"/>
    <property type="evidence" value="ECO:0007669"/>
    <property type="project" value="InterPro"/>
</dbReference>
<organism evidence="14 15">
    <name type="scientific">Cotesia congregata</name>
    <name type="common">Parasitoid wasp</name>
    <name type="synonym">Apanteles congregatus</name>
    <dbReference type="NCBI Taxonomy" id="51543"/>
    <lineage>
        <taxon>Eukaryota</taxon>
        <taxon>Metazoa</taxon>
        <taxon>Ecdysozoa</taxon>
        <taxon>Arthropoda</taxon>
        <taxon>Hexapoda</taxon>
        <taxon>Insecta</taxon>
        <taxon>Pterygota</taxon>
        <taxon>Neoptera</taxon>
        <taxon>Endopterygota</taxon>
        <taxon>Hymenoptera</taxon>
        <taxon>Apocrita</taxon>
        <taxon>Ichneumonoidea</taxon>
        <taxon>Braconidae</taxon>
        <taxon>Microgastrinae</taxon>
        <taxon>Cotesia</taxon>
    </lineage>
</organism>
<dbReference type="GO" id="GO:0016705">
    <property type="term" value="F:oxidoreductase activity, acting on paired donors, with incorporation or reduction of molecular oxygen"/>
    <property type="evidence" value="ECO:0007669"/>
    <property type="project" value="InterPro"/>
</dbReference>
<dbReference type="GO" id="GO:0004497">
    <property type="term" value="F:monooxygenase activity"/>
    <property type="evidence" value="ECO:0007669"/>
    <property type="project" value="UniProtKB-KW"/>
</dbReference>
<name>A0A8J2MKR6_COTCN</name>
<keyword evidence="5 13" id="KW-0349">Heme</keyword>
<dbReference type="GO" id="GO:0005789">
    <property type="term" value="C:endoplasmic reticulum membrane"/>
    <property type="evidence" value="ECO:0007669"/>
    <property type="project" value="UniProtKB-SubCell"/>
</dbReference>
<dbReference type="Pfam" id="PF00067">
    <property type="entry name" value="p450"/>
    <property type="match status" value="1"/>
</dbReference>
<dbReference type="AlphaFoldDB" id="A0A8J2MKR6"/>
<evidence type="ECO:0000256" key="11">
    <source>
        <dbReference type="ARBA" id="ARBA00023033"/>
    </source>
</evidence>
<gene>
    <name evidence="14" type="ORF">HICCMSTLAB_LOCUS5955</name>
</gene>
<dbReference type="PRINTS" id="PR00463">
    <property type="entry name" value="EP450I"/>
</dbReference>
<dbReference type="PRINTS" id="PR00385">
    <property type="entry name" value="P450"/>
</dbReference>
<keyword evidence="11" id="KW-0503">Monooxygenase</keyword>
<keyword evidence="15" id="KW-1185">Reference proteome</keyword>
<dbReference type="EMBL" id="CAJNRD030001120">
    <property type="protein sequence ID" value="CAG5092162.1"/>
    <property type="molecule type" value="Genomic_DNA"/>
</dbReference>
<comment type="cofactor">
    <cofactor evidence="1 13">
        <name>heme</name>
        <dbReference type="ChEBI" id="CHEBI:30413"/>
    </cofactor>
</comment>
<evidence type="ECO:0000256" key="9">
    <source>
        <dbReference type="ARBA" id="ARBA00023002"/>
    </source>
</evidence>
<evidence type="ECO:0000256" key="10">
    <source>
        <dbReference type="ARBA" id="ARBA00023004"/>
    </source>
</evidence>
<keyword evidence="12" id="KW-0472">Membrane</keyword>
<dbReference type="Gene3D" id="1.10.630.10">
    <property type="entry name" value="Cytochrome P450"/>
    <property type="match status" value="1"/>
</dbReference>
<comment type="subcellular location">
    <subcellularLocation>
        <location evidence="3">Endoplasmic reticulum membrane</location>
        <topology evidence="3">Peripheral membrane protein</topology>
    </subcellularLocation>
    <subcellularLocation>
        <location evidence="2">Microsome membrane</location>
        <topology evidence="2">Peripheral membrane protein</topology>
    </subcellularLocation>
</comment>
<evidence type="ECO:0000256" key="7">
    <source>
        <dbReference type="ARBA" id="ARBA00022824"/>
    </source>
</evidence>
<keyword evidence="10 13" id="KW-0408">Iron</keyword>
<proteinExistence type="inferred from homology"/>
<reference evidence="14" key="1">
    <citation type="submission" date="2021-04" db="EMBL/GenBank/DDBJ databases">
        <authorList>
            <person name="Chebbi M.A.C M."/>
        </authorList>
    </citation>
    <scope>NUCLEOTIDE SEQUENCE</scope>
</reference>
<evidence type="ECO:0000256" key="13">
    <source>
        <dbReference type="PIRSR" id="PIRSR602401-1"/>
    </source>
</evidence>
<dbReference type="CDD" id="cd11056">
    <property type="entry name" value="CYP6-like"/>
    <property type="match status" value="1"/>
</dbReference>
<keyword evidence="8" id="KW-0492">Microsome</keyword>
<keyword evidence="9" id="KW-0560">Oxidoreductase</keyword>
<evidence type="ECO:0000256" key="4">
    <source>
        <dbReference type="ARBA" id="ARBA00010617"/>
    </source>
</evidence>
<dbReference type="PANTHER" id="PTHR24292">
    <property type="entry name" value="CYTOCHROME P450"/>
    <property type="match status" value="1"/>
</dbReference>
<dbReference type="FunFam" id="1.10.630.10:FF:000042">
    <property type="entry name" value="Cytochrome P450"/>
    <property type="match status" value="1"/>
</dbReference>
<evidence type="ECO:0000313" key="14">
    <source>
        <dbReference type="EMBL" id="CAG5092162.1"/>
    </source>
</evidence>
<dbReference type="SUPFAM" id="SSF48264">
    <property type="entry name" value="Cytochrome P450"/>
    <property type="match status" value="1"/>
</dbReference>
<evidence type="ECO:0000256" key="3">
    <source>
        <dbReference type="ARBA" id="ARBA00004406"/>
    </source>
</evidence>